<dbReference type="InterPro" id="IPR011608">
    <property type="entry name" value="PRD"/>
</dbReference>
<dbReference type="RefSeq" id="WP_093750247.1">
    <property type="nucleotide sequence ID" value="NZ_BSYN01000001.1"/>
</dbReference>
<evidence type="ECO:0000259" key="4">
    <source>
        <dbReference type="PROSITE" id="PS51372"/>
    </source>
</evidence>
<keyword evidence="2" id="KW-0805">Transcription regulation</keyword>
<evidence type="ECO:0000256" key="3">
    <source>
        <dbReference type="ARBA" id="ARBA00023163"/>
    </source>
</evidence>
<dbReference type="SUPFAM" id="SSF63520">
    <property type="entry name" value="PTS-regulatory domain, PRD"/>
    <property type="match status" value="1"/>
</dbReference>
<evidence type="ECO:0000256" key="1">
    <source>
        <dbReference type="ARBA" id="ARBA00022737"/>
    </source>
</evidence>
<dbReference type="Pfam" id="PF00874">
    <property type="entry name" value="PRD"/>
    <property type="match status" value="1"/>
</dbReference>
<dbReference type="InterPro" id="IPR036634">
    <property type="entry name" value="PRD_sf"/>
</dbReference>
<sequence length="121" mass="13926">MDEQLMMRLDLLLNAGAIDEEIIQIIKEFIEIIKKELSFTITEKNGSMLVNHMAMALARIKKGEEILPMEDVLFEEVKTSAIYSRVPSIINELEEKFNIEIPESEFGYIALHLCNLNNLQN</sequence>
<gene>
    <name evidence="5" type="ORF">SAMN05660923_00366</name>
</gene>
<dbReference type="Proteomes" id="UP000198828">
    <property type="component" value="Unassembled WGS sequence"/>
</dbReference>
<evidence type="ECO:0000313" key="6">
    <source>
        <dbReference type="Proteomes" id="UP000198828"/>
    </source>
</evidence>
<dbReference type="PANTHER" id="PTHR30185:SF18">
    <property type="entry name" value="TRANSCRIPTIONAL REGULATOR MTLR"/>
    <property type="match status" value="1"/>
</dbReference>
<protein>
    <submittedName>
        <fullName evidence="5">PRD domain-containing protein</fullName>
    </submittedName>
</protein>
<dbReference type="GO" id="GO:0006355">
    <property type="term" value="P:regulation of DNA-templated transcription"/>
    <property type="evidence" value="ECO:0007669"/>
    <property type="project" value="InterPro"/>
</dbReference>
<keyword evidence="1" id="KW-0677">Repeat</keyword>
<organism evidence="5 6">
    <name type="scientific">Tepidimicrobium xylanilyticum</name>
    <dbReference type="NCBI Taxonomy" id="1123352"/>
    <lineage>
        <taxon>Bacteria</taxon>
        <taxon>Bacillati</taxon>
        <taxon>Bacillota</taxon>
        <taxon>Tissierellia</taxon>
        <taxon>Tissierellales</taxon>
        <taxon>Tepidimicrobiaceae</taxon>
        <taxon>Tepidimicrobium</taxon>
    </lineage>
</organism>
<dbReference type="OrthoDB" id="3192572at2"/>
<dbReference type="EMBL" id="FNNG01000001">
    <property type="protein sequence ID" value="SDW18234.1"/>
    <property type="molecule type" value="Genomic_DNA"/>
</dbReference>
<feature type="domain" description="PRD" evidence="4">
    <location>
        <begin position="17"/>
        <end position="121"/>
    </location>
</feature>
<evidence type="ECO:0000256" key="2">
    <source>
        <dbReference type="ARBA" id="ARBA00023015"/>
    </source>
</evidence>
<dbReference type="PANTHER" id="PTHR30185">
    <property type="entry name" value="CRYPTIC BETA-GLUCOSIDE BGL OPERON ANTITERMINATOR"/>
    <property type="match status" value="1"/>
</dbReference>
<dbReference type="Gene3D" id="1.10.1790.10">
    <property type="entry name" value="PRD domain"/>
    <property type="match status" value="1"/>
</dbReference>
<accession>A0A1H2RHF7</accession>
<dbReference type="AlphaFoldDB" id="A0A1H2RHF7"/>
<keyword evidence="3" id="KW-0804">Transcription</keyword>
<name>A0A1H2RHF7_9FIRM</name>
<evidence type="ECO:0000313" key="5">
    <source>
        <dbReference type="EMBL" id="SDW18234.1"/>
    </source>
</evidence>
<keyword evidence="6" id="KW-1185">Reference proteome</keyword>
<proteinExistence type="predicted"/>
<dbReference type="InterPro" id="IPR050661">
    <property type="entry name" value="BglG_antiterminators"/>
</dbReference>
<reference evidence="5 6" key="1">
    <citation type="submission" date="2016-10" db="EMBL/GenBank/DDBJ databases">
        <authorList>
            <person name="de Groot N.N."/>
        </authorList>
    </citation>
    <scope>NUCLEOTIDE SEQUENCE [LARGE SCALE GENOMIC DNA]</scope>
    <source>
        <strain evidence="5 6">DSM 23310</strain>
    </source>
</reference>
<dbReference type="PROSITE" id="PS51372">
    <property type="entry name" value="PRD_2"/>
    <property type="match status" value="1"/>
</dbReference>